<evidence type="ECO:0000313" key="4">
    <source>
        <dbReference type="EMBL" id="KAK7446719.1"/>
    </source>
</evidence>
<proteinExistence type="inferred from homology"/>
<protein>
    <recommendedName>
        <fullName evidence="3">AB hydrolase-1 domain-containing protein</fullName>
    </recommendedName>
</protein>
<keyword evidence="5" id="KW-1185">Reference proteome</keyword>
<dbReference type="EMBL" id="JBANRG010000043">
    <property type="protein sequence ID" value="KAK7446719.1"/>
    <property type="molecule type" value="Genomic_DNA"/>
</dbReference>
<dbReference type="PRINTS" id="PR00412">
    <property type="entry name" value="EPOXHYDRLASE"/>
</dbReference>
<dbReference type="Proteomes" id="UP001498398">
    <property type="component" value="Unassembled WGS sequence"/>
</dbReference>
<feature type="domain" description="AB hydrolase-1" evidence="3">
    <location>
        <begin position="29"/>
        <end position="168"/>
    </location>
</feature>
<dbReference type="Gene3D" id="3.40.50.1820">
    <property type="entry name" value="alpha/beta hydrolase"/>
    <property type="match status" value="1"/>
</dbReference>
<sequence>MDASGYRTIKNSRDFTYRYHFSPSKDNRPVLVFIHGFPSTSYDWHYQVEFFKEKGYGLIVPDMLGYGGTSMPTDPAAYKHTLLAKDILDILDAEKVQQAIIIGHDWGSYLASRFVQLYSDRVIAVGFLTAGYAAPNPNLDYEQGLAFAKEKLGSELVGYWDFFAEEGADKIIEEHWDAFSGLVWPEDPENWAVHLAPRGAIKSYLLSGTVLPPASWHKDEDRKQQMQTLLTGGFSGPLCYYKIFLSGLSNEDDATIPLEKYDTDKPVFFGASLQEFSAAVLVPVQKARLAKHCKNATVKDFQAAHWPQLEAPDEVNKELLAWVESL</sequence>
<name>A0ABR1J0K1_9AGAR</name>
<dbReference type="InterPro" id="IPR029058">
    <property type="entry name" value="AB_hydrolase_fold"/>
</dbReference>
<dbReference type="Pfam" id="PF00561">
    <property type="entry name" value="Abhydrolase_1"/>
    <property type="match status" value="1"/>
</dbReference>
<reference evidence="4 5" key="1">
    <citation type="submission" date="2024-01" db="EMBL/GenBank/DDBJ databases">
        <title>A draft genome for the cacao thread blight pathogen Marasmiellus scandens.</title>
        <authorList>
            <person name="Baruah I.K."/>
            <person name="Leung J."/>
            <person name="Bukari Y."/>
            <person name="Amoako-Attah I."/>
            <person name="Meinhardt L.W."/>
            <person name="Bailey B.A."/>
            <person name="Cohen S.P."/>
        </authorList>
    </citation>
    <scope>NUCLEOTIDE SEQUENCE [LARGE SCALE GENOMIC DNA]</scope>
    <source>
        <strain evidence="4 5">GH-19</strain>
    </source>
</reference>
<evidence type="ECO:0000313" key="5">
    <source>
        <dbReference type="Proteomes" id="UP001498398"/>
    </source>
</evidence>
<keyword evidence="1" id="KW-0378">Hydrolase</keyword>
<evidence type="ECO:0000259" key="3">
    <source>
        <dbReference type="Pfam" id="PF00561"/>
    </source>
</evidence>
<dbReference type="InterPro" id="IPR000639">
    <property type="entry name" value="Epox_hydrolase-like"/>
</dbReference>
<evidence type="ECO:0000256" key="1">
    <source>
        <dbReference type="ARBA" id="ARBA00022801"/>
    </source>
</evidence>
<accession>A0ABR1J0K1</accession>
<dbReference type="SUPFAM" id="SSF53474">
    <property type="entry name" value="alpha/beta-Hydrolases"/>
    <property type="match status" value="1"/>
</dbReference>
<comment type="similarity">
    <text evidence="2">Belongs to the AB hydrolase superfamily. Epoxide hydrolase family.</text>
</comment>
<gene>
    <name evidence="4" type="ORF">VKT23_014414</name>
</gene>
<evidence type="ECO:0000256" key="2">
    <source>
        <dbReference type="ARBA" id="ARBA00038334"/>
    </source>
</evidence>
<organism evidence="4 5">
    <name type="scientific">Marasmiellus scandens</name>
    <dbReference type="NCBI Taxonomy" id="2682957"/>
    <lineage>
        <taxon>Eukaryota</taxon>
        <taxon>Fungi</taxon>
        <taxon>Dikarya</taxon>
        <taxon>Basidiomycota</taxon>
        <taxon>Agaricomycotina</taxon>
        <taxon>Agaricomycetes</taxon>
        <taxon>Agaricomycetidae</taxon>
        <taxon>Agaricales</taxon>
        <taxon>Marasmiineae</taxon>
        <taxon>Omphalotaceae</taxon>
        <taxon>Marasmiellus</taxon>
    </lineage>
</organism>
<dbReference type="PANTHER" id="PTHR43329">
    <property type="entry name" value="EPOXIDE HYDROLASE"/>
    <property type="match status" value="1"/>
</dbReference>
<comment type="caution">
    <text evidence="4">The sequence shown here is derived from an EMBL/GenBank/DDBJ whole genome shotgun (WGS) entry which is preliminary data.</text>
</comment>
<dbReference type="InterPro" id="IPR000073">
    <property type="entry name" value="AB_hydrolase_1"/>
</dbReference>